<dbReference type="AlphaFoldDB" id="A0A5Q0LQC1"/>
<evidence type="ECO:0000313" key="7">
    <source>
        <dbReference type="EMBL" id="QFZ78617.1"/>
    </source>
</evidence>
<evidence type="ECO:0000256" key="3">
    <source>
        <dbReference type="ARBA" id="ARBA00023163"/>
    </source>
</evidence>
<keyword evidence="3" id="KW-0804">Transcription</keyword>
<evidence type="ECO:0000259" key="6">
    <source>
        <dbReference type="PROSITE" id="PS50977"/>
    </source>
</evidence>
<dbReference type="GO" id="GO:0000976">
    <property type="term" value="F:transcription cis-regulatory region binding"/>
    <property type="evidence" value="ECO:0007669"/>
    <property type="project" value="TreeGrafter"/>
</dbReference>
<dbReference type="InterPro" id="IPR001647">
    <property type="entry name" value="HTH_TetR"/>
</dbReference>
<gene>
    <name evidence="7" type="ORF">GFH48_08515</name>
</gene>
<dbReference type="SUPFAM" id="SSF46689">
    <property type="entry name" value="Homeodomain-like"/>
    <property type="match status" value="1"/>
</dbReference>
<dbReference type="GO" id="GO:0003700">
    <property type="term" value="F:DNA-binding transcription factor activity"/>
    <property type="evidence" value="ECO:0007669"/>
    <property type="project" value="TreeGrafter"/>
</dbReference>
<name>A0A5Q0LQC1_9ACTN</name>
<organism evidence="7 8">
    <name type="scientific">Streptomyces fagopyri</name>
    <dbReference type="NCBI Taxonomy" id="2662397"/>
    <lineage>
        <taxon>Bacteria</taxon>
        <taxon>Bacillati</taxon>
        <taxon>Actinomycetota</taxon>
        <taxon>Actinomycetes</taxon>
        <taxon>Kitasatosporales</taxon>
        <taxon>Streptomycetaceae</taxon>
        <taxon>Streptomyces</taxon>
    </lineage>
</organism>
<dbReference type="EMBL" id="CP045643">
    <property type="protein sequence ID" value="QFZ78617.1"/>
    <property type="molecule type" value="Genomic_DNA"/>
</dbReference>
<evidence type="ECO:0000256" key="2">
    <source>
        <dbReference type="ARBA" id="ARBA00023125"/>
    </source>
</evidence>
<proteinExistence type="predicted"/>
<dbReference type="InterPro" id="IPR050109">
    <property type="entry name" value="HTH-type_TetR-like_transc_reg"/>
</dbReference>
<dbReference type="PROSITE" id="PS50977">
    <property type="entry name" value="HTH_TETR_2"/>
    <property type="match status" value="1"/>
</dbReference>
<accession>A0A5Q0LQC1</accession>
<reference evidence="7 8" key="1">
    <citation type="submission" date="2019-10" db="EMBL/GenBank/DDBJ databases">
        <title>A novel species.</title>
        <authorList>
            <person name="Gao J."/>
        </authorList>
    </citation>
    <scope>NUCLEOTIDE SEQUENCE [LARGE SCALE GENOMIC DNA]</scope>
    <source>
        <strain evidence="7 8">QMT-28</strain>
    </source>
</reference>
<dbReference type="KEGG" id="sfy:GFH48_08515"/>
<evidence type="ECO:0000256" key="4">
    <source>
        <dbReference type="PROSITE-ProRule" id="PRU00335"/>
    </source>
</evidence>
<feature type="region of interest" description="Disordered" evidence="5">
    <location>
        <begin position="202"/>
        <end position="240"/>
    </location>
</feature>
<keyword evidence="2 4" id="KW-0238">DNA-binding</keyword>
<dbReference type="Gene3D" id="1.10.357.10">
    <property type="entry name" value="Tetracycline Repressor, domain 2"/>
    <property type="match status" value="1"/>
</dbReference>
<evidence type="ECO:0000313" key="8">
    <source>
        <dbReference type="Proteomes" id="UP000326179"/>
    </source>
</evidence>
<keyword evidence="8" id="KW-1185">Reference proteome</keyword>
<keyword evidence="1" id="KW-0805">Transcription regulation</keyword>
<dbReference type="Pfam" id="PF00440">
    <property type="entry name" value="TetR_N"/>
    <property type="match status" value="1"/>
</dbReference>
<dbReference type="PANTHER" id="PTHR30055">
    <property type="entry name" value="HTH-TYPE TRANSCRIPTIONAL REGULATOR RUTR"/>
    <property type="match status" value="1"/>
</dbReference>
<dbReference type="Proteomes" id="UP000326179">
    <property type="component" value="Chromosome"/>
</dbReference>
<evidence type="ECO:0000256" key="1">
    <source>
        <dbReference type="ARBA" id="ARBA00023015"/>
    </source>
</evidence>
<sequence>METQPVSKVSEADRQRADAIVRAAGRLFLASDFTRPNPANMDDLARELGMSKKTIYRHFPDKRSLLTAVLDRRFAAVEAALVAAAEESEGQPFDVRAERFLIAAGDALEQLGAARLAAGRGDVMLRQYVEQRVDAVVYRRLDELYRDGHRQGLMPAPPELLGEITRGALERLLTSRLPRELDRTAADLLRATVDTVLHGAIRPAGPGGDGARPLAHPGGDEVRPRAVIPTARDAEKQVGP</sequence>
<feature type="DNA-binding region" description="H-T-H motif" evidence="4">
    <location>
        <begin position="40"/>
        <end position="59"/>
    </location>
</feature>
<dbReference type="InterPro" id="IPR009057">
    <property type="entry name" value="Homeodomain-like_sf"/>
</dbReference>
<dbReference type="PANTHER" id="PTHR30055:SF234">
    <property type="entry name" value="HTH-TYPE TRANSCRIPTIONAL REGULATOR BETI"/>
    <property type="match status" value="1"/>
</dbReference>
<protein>
    <submittedName>
        <fullName evidence="7">TetR family transcriptional regulator</fullName>
    </submittedName>
</protein>
<feature type="domain" description="HTH tetR-type" evidence="6">
    <location>
        <begin position="14"/>
        <end position="77"/>
    </location>
</feature>
<evidence type="ECO:0000256" key="5">
    <source>
        <dbReference type="SAM" id="MobiDB-lite"/>
    </source>
</evidence>